<evidence type="ECO:0000256" key="5">
    <source>
        <dbReference type="ARBA" id="ARBA00022692"/>
    </source>
</evidence>
<feature type="transmembrane region" description="Helical" evidence="11">
    <location>
        <begin position="160"/>
        <end position="182"/>
    </location>
</feature>
<organism evidence="14 15">
    <name type="scientific">Hucho hucho</name>
    <name type="common">huchen</name>
    <dbReference type="NCBI Taxonomy" id="62062"/>
    <lineage>
        <taxon>Eukaryota</taxon>
        <taxon>Metazoa</taxon>
        <taxon>Chordata</taxon>
        <taxon>Craniata</taxon>
        <taxon>Vertebrata</taxon>
        <taxon>Euteleostomi</taxon>
        <taxon>Actinopterygii</taxon>
        <taxon>Neopterygii</taxon>
        <taxon>Teleostei</taxon>
        <taxon>Protacanthopterygii</taxon>
        <taxon>Salmoniformes</taxon>
        <taxon>Salmonidae</taxon>
        <taxon>Salmoninae</taxon>
        <taxon>Hucho</taxon>
    </lineage>
</organism>
<dbReference type="AlphaFoldDB" id="A0A4W5R0I2"/>
<dbReference type="GO" id="GO:0033116">
    <property type="term" value="C:endoplasmic reticulum-Golgi intermediate compartment membrane"/>
    <property type="evidence" value="ECO:0007669"/>
    <property type="project" value="UniProtKB-SubCell"/>
</dbReference>
<evidence type="ECO:0000256" key="2">
    <source>
        <dbReference type="ARBA" id="ARBA00004151"/>
    </source>
</evidence>
<keyword evidence="9 11" id="KW-0472">Membrane</keyword>
<evidence type="ECO:0000313" key="14">
    <source>
        <dbReference type="Ensembl" id="ENSHHUP00000079670.1"/>
    </source>
</evidence>
<proteinExistence type="inferred from homology"/>
<dbReference type="PANTHER" id="PTHR22811">
    <property type="entry name" value="TRANSMEMBRANE EMP24 DOMAIN-CONTAINING PROTEIN"/>
    <property type="match status" value="1"/>
</dbReference>
<evidence type="ECO:0000256" key="7">
    <source>
        <dbReference type="ARBA" id="ARBA00022824"/>
    </source>
</evidence>
<dbReference type="PROSITE" id="PS50866">
    <property type="entry name" value="GOLD"/>
    <property type="match status" value="1"/>
</dbReference>
<dbReference type="Proteomes" id="UP000314982">
    <property type="component" value="Unassembled WGS sequence"/>
</dbReference>
<dbReference type="Pfam" id="PF01105">
    <property type="entry name" value="EMP24_GP25L"/>
    <property type="match status" value="1"/>
</dbReference>
<dbReference type="SMART" id="SM01190">
    <property type="entry name" value="EMP24_GP25L"/>
    <property type="match status" value="1"/>
</dbReference>
<evidence type="ECO:0000256" key="1">
    <source>
        <dbReference type="ARBA" id="ARBA00004115"/>
    </source>
</evidence>
<dbReference type="InterPro" id="IPR036598">
    <property type="entry name" value="GOLD_dom_sf"/>
</dbReference>
<protein>
    <submittedName>
        <fullName evidence="14">Transmembrane p24 trafficking protein 2</fullName>
    </submittedName>
</protein>
<evidence type="ECO:0000256" key="12">
    <source>
        <dbReference type="SAM" id="SignalP"/>
    </source>
</evidence>
<evidence type="ECO:0000256" key="4">
    <source>
        <dbReference type="ARBA" id="ARBA00007104"/>
    </source>
</evidence>
<evidence type="ECO:0000256" key="3">
    <source>
        <dbReference type="ARBA" id="ARBA00004619"/>
    </source>
</evidence>
<evidence type="ECO:0000256" key="9">
    <source>
        <dbReference type="ARBA" id="ARBA00023136"/>
    </source>
</evidence>
<keyword evidence="8 11" id="KW-1133">Transmembrane helix</keyword>
<feature type="domain" description="GOLD" evidence="13">
    <location>
        <begin position="30"/>
        <end position="112"/>
    </location>
</feature>
<accession>A0A4W5R0I2</accession>
<sequence length="192" mass="21566">MFTASEIVVLLGFMSATASGYFVSIDAHADECFHERVNSGTKMGLMFEVAEGGFLDIDVEITGPDGKQIYKGDRESSGKYSVAAHMDGTYKFCFSNKMSTMTPKIVMFTIDIGEAPKGQDMETEGGESWDAHQNKLEEMINELAVYMELHTLNDNTNSRVVLWSFFEALVLVAMTLGQIYYLKRFFEVRRVV</sequence>
<reference evidence="14" key="3">
    <citation type="submission" date="2025-09" db="UniProtKB">
        <authorList>
            <consortium name="Ensembl"/>
        </authorList>
    </citation>
    <scope>IDENTIFICATION</scope>
</reference>
<feature type="signal peptide" evidence="12">
    <location>
        <begin position="1"/>
        <end position="20"/>
    </location>
</feature>
<evidence type="ECO:0000256" key="10">
    <source>
        <dbReference type="RuleBase" id="RU003827"/>
    </source>
</evidence>
<evidence type="ECO:0000256" key="8">
    <source>
        <dbReference type="ARBA" id="ARBA00022989"/>
    </source>
</evidence>
<dbReference type="SUPFAM" id="SSF101576">
    <property type="entry name" value="Supernatant protein factor (SPF), C-terminal domain"/>
    <property type="match status" value="1"/>
</dbReference>
<evidence type="ECO:0000313" key="15">
    <source>
        <dbReference type="Proteomes" id="UP000314982"/>
    </source>
</evidence>
<name>A0A4W5R0I2_9TELE</name>
<dbReference type="InterPro" id="IPR009038">
    <property type="entry name" value="GOLD_dom"/>
</dbReference>
<dbReference type="GeneTree" id="ENSGT00940000155143"/>
<dbReference type="Ensembl" id="ENSHHUT00000082235.1">
    <property type="protein sequence ID" value="ENSHHUP00000079670.1"/>
    <property type="gene ID" value="ENSHHUG00000046364.1"/>
</dbReference>
<evidence type="ECO:0000259" key="13">
    <source>
        <dbReference type="PROSITE" id="PS50866"/>
    </source>
</evidence>
<evidence type="ECO:0000256" key="11">
    <source>
        <dbReference type="SAM" id="Phobius"/>
    </source>
</evidence>
<comment type="subcellular location">
    <subcellularLocation>
        <location evidence="1">Endoplasmic reticulum membrane</location>
        <topology evidence="1">Single-pass type I membrane protein</topology>
    </subcellularLocation>
    <subcellularLocation>
        <location evidence="2">Endoplasmic reticulum-Golgi intermediate compartment membrane</location>
        <topology evidence="2">Single-pass type I membrane protein</topology>
    </subcellularLocation>
    <subcellularLocation>
        <location evidence="3">Golgi apparatus</location>
        <location evidence="3">cis-Golgi network membrane</location>
        <topology evidence="3">Single-pass type I membrane protein</topology>
    </subcellularLocation>
    <subcellularLocation>
        <location evidence="10">Membrane</location>
        <topology evidence="10">Single-pass type I membrane protein</topology>
    </subcellularLocation>
</comment>
<keyword evidence="5 10" id="KW-0812">Transmembrane</keyword>
<evidence type="ECO:0000256" key="6">
    <source>
        <dbReference type="ARBA" id="ARBA00022729"/>
    </source>
</evidence>
<dbReference type="GO" id="GO:0005794">
    <property type="term" value="C:Golgi apparatus"/>
    <property type="evidence" value="ECO:0007669"/>
    <property type="project" value="UniProtKB-SubCell"/>
</dbReference>
<dbReference type="GO" id="GO:0005789">
    <property type="term" value="C:endoplasmic reticulum membrane"/>
    <property type="evidence" value="ECO:0007669"/>
    <property type="project" value="UniProtKB-SubCell"/>
</dbReference>
<keyword evidence="6 12" id="KW-0732">Signal</keyword>
<keyword evidence="7" id="KW-0256">Endoplasmic reticulum</keyword>
<gene>
    <name evidence="14" type="primary">TMED2</name>
</gene>
<feature type="chain" id="PRO_5021482183" evidence="12">
    <location>
        <begin position="21"/>
        <end position="192"/>
    </location>
</feature>
<reference evidence="14" key="2">
    <citation type="submission" date="2025-08" db="UniProtKB">
        <authorList>
            <consortium name="Ensembl"/>
        </authorList>
    </citation>
    <scope>IDENTIFICATION</scope>
</reference>
<keyword evidence="15" id="KW-1185">Reference proteome</keyword>
<comment type="similarity">
    <text evidence="4 10">Belongs to the EMP24/GP25L family.</text>
</comment>
<reference evidence="15" key="1">
    <citation type="submission" date="2018-06" db="EMBL/GenBank/DDBJ databases">
        <title>Genome assembly of Danube salmon.</title>
        <authorList>
            <person name="Macqueen D.J."/>
            <person name="Gundappa M.K."/>
        </authorList>
    </citation>
    <scope>NUCLEOTIDE SEQUENCE [LARGE SCALE GENOMIC DNA]</scope>
</reference>
<dbReference type="InterPro" id="IPR015720">
    <property type="entry name" value="Emp24-like"/>
</dbReference>